<dbReference type="eggNOG" id="COG0793">
    <property type="taxonomic scope" value="Bacteria"/>
</dbReference>
<dbReference type="PATRIC" id="fig|1167006.5.peg.2915"/>
<dbReference type="KEGG" id="dsf:UWK_02694"/>
<dbReference type="Proteomes" id="UP000011721">
    <property type="component" value="Chromosome"/>
</dbReference>
<dbReference type="RefSeq" id="WP_015404916.1">
    <property type="nucleotide sequence ID" value="NC_020304.1"/>
</dbReference>
<name>M1PI04_DESSD</name>
<dbReference type="STRING" id="1167006.UWK_02694"/>
<sequence length="135" mass="13887">MFANSQMMGQDFAFPDVCLTPAPPAPAPVPIPYPNIAMGPTANPGTACTKILIMGMPAHNMGTVTPMTNGDNAGVSMGVASGRVMGPSRHLAGSFTVLFQGKPATRLTSPTLQNGTNVPGMRIVPSQTKVLLLAP</sequence>
<proteinExistence type="predicted"/>
<dbReference type="EMBL" id="CP003985">
    <property type="protein sequence ID" value="AGF79230.1"/>
    <property type="molecule type" value="Genomic_DNA"/>
</dbReference>
<protein>
    <submittedName>
        <fullName evidence="1">Uncharacterized protein</fullName>
    </submittedName>
</protein>
<evidence type="ECO:0000313" key="2">
    <source>
        <dbReference type="Proteomes" id="UP000011721"/>
    </source>
</evidence>
<reference evidence="2" key="1">
    <citation type="journal article" date="2013" name="Stand. Genomic Sci.">
        <title>Complete genome sequence of Desulfocapsa sulfexigens, a marine deltaproteobacterium specialized in disproportionating inorganic sulfur compounds.</title>
        <authorList>
            <person name="Finster K.W."/>
            <person name="Kjeldsen K.U."/>
            <person name="Kube M."/>
            <person name="Reinhardt R."/>
            <person name="Mussmann M."/>
            <person name="Amann R."/>
            <person name="Schreiber L."/>
        </authorList>
    </citation>
    <scope>NUCLEOTIDE SEQUENCE [LARGE SCALE GENOMIC DNA]</scope>
    <source>
        <strain evidence="2">DSM 10523 / SB164P1</strain>
    </source>
</reference>
<dbReference type="OrthoDB" id="5513456at2"/>
<dbReference type="AlphaFoldDB" id="M1PI04"/>
<dbReference type="Pfam" id="PF13665">
    <property type="entry name" value="Tox-PAAR-like"/>
    <property type="match status" value="1"/>
</dbReference>
<accession>M1PI04</accession>
<keyword evidence="2" id="KW-1185">Reference proteome</keyword>
<evidence type="ECO:0000313" key="1">
    <source>
        <dbReference type="EMBL" id="AGF79230.1"/>
    </source>
</evidence>
<organism evidence="1 2">
    <name type="scientific">Desulfocapsa sulfexigens (strain DSM 10523 / SB164P1)</name>
    <dbReference type="NCBI Taxonomy" id="1167006"/>
    <lineage>
        <taxon>Bacteria</taxon>
        <taxon>Pseudomonadati</taxon>
        <taxon>Thermodesulfobacteriota</taxon>
        <taxon>Desulfobulbia</taxon>
        <taxon>Desulfobulbales</taxon>
        <taxon>Desulfocapsaceae</taxon>
        <taxon>Desulfocapsa</taxon>
    </lineage>
</organism>
<gene>
    <name evidence="1" type="ordered locus">UWK_02694</name>
</gene>
<dbReference type="HOGENOM" id="CLU_130931_2_0_7"/>